<dbReference type="Proteomes" id="UP000027195">
    <property type="component" value="Unassembled WGS sequence"/>
</dbReference>
<dbReference type="EMBL" id="KL198076">
    <property type="protein sequence ID" value="KDQ09660.1"/>
    <property type="molecule type" value="Genomic_DNA"/>
</dbReference>
<reference evidence="3" key="1">
    <citation type="journal article" date="2014" name="Proc. Natl. Acad. Sci. U.S.A.">
        <title>Extensive sampling of basidiomycete genomes demonstrates inadequacy of the white-rot/brown-rot paradigm for wood decay fungi.</title>
        <authorList>
            <person name="Riley R."/>
            <person name="Salamov A.A."/>
            <person name="Brown D.W."/>
            <person name="Nagy L.G."/>
            <person name="Floudas D."/>
            <person name="Held B.W."/>
            <person name="Levasseur A."/>
            <person name="Lombard V."/>
            <person name="Morin E."/>
            <person name="Otillar R."/>
            <person name="Lindquist E.A."/>
            <person name="Sun H."/>
            <person name="LaButti K.M."/>
            <person name="Schmutz J."/>
            <person name="Jabbour D."/>
            <person name="Luo H."/>
            <person name="Baker S.E."/>
            <person name="Pisabarro A.G."/>
            <person name="Walton J.D."/>
            <person name="Blanchette R.A."/>
            <person name="Henrissat B."/>
            <person name="Martin F."/>
            <person name="Cullen D."/>
            <person name="Hibbett D.S."/>
            <person name="Grigoriev I.V."/>
        </authorList>
    </citation>
    <scope>NUCLEOTIDE SEQUENCE [LARGE SCALE GENOMIC DNA]</scope>
    <source>
        <strain evidence="3">FD-172 SS1</strain>
    </source>
</reference>
<protein>
    <submittedName>
        <fullName evidence="2">Uncharacterized protein</fullName>
    </submittedName>
</protein>
<name>A0A067M4M2_BOTB1</name>
<dbReference type="InParanoid" id="A0A067M4M2"/>
<sequence>MGIILSCFAYLRTLFLNCSKCFSTTSSISSSDYELQIRPAPGDRSTSEVENLGDAQPSSSNIRPFAQALSSATFGELVSGFTPNPNAPGAALRVAFRVPRLDLASRMLHEIALTVEGAGYHNEKYRILCNRCREVLEAIQAGWDPDAEARLNPVLTRLLGLAFGCDFPTSPSNVGLSFLEGIHGAIKSWASLNEIASLQSTPTIINEIKVKFYDLDAFLEEFGVGFCINRDVPCNFSSILQPAR</sequence>
<feature type="region of interest" description="Disordered" evidence="1">
    <location>
        <begin position="39"/>
        <end position="59"/>
    </location>
</feature>
<keyword evidence="3" id="KW-1185">Reference proteome</keyword>
<evidence type="ECO:0000313" key="3">
    <source>
        <dbReference type="Proteomes" id="UP000027195"/>
    </source>
</evidence>
<organism evidence="2 3">
    <name type="scientific">Botryobasidium botryosum (strain FD-172 SS1)</name>
    <dbReference type="NCBI Taxonomy" id="930990"/>
    <lineage>
        <taxon>Eukaryota</taxon>
        <taxon>Fungi</taxon>
        <taxon>Dikarya</taxon>
        <taxon>Basidiomycota</taxon>
        <taxon>Agaricomycotina</taxon>
        <taxon>Agaricomycetes</taxon>
        <taxon>Cantharellales</taxon>
        <taxon>Botryobasidiaceae</taxon>
        <taxon>Botryobasidium</taxon>
    </lineage>
</organism>
<dbReference type="HOGENOM" id="CLU_1137841_0_0_1"/>
<proteinExistence type="predicted"/>
<accession>A0A067M4M2</accession>
<evidence type="ECO:0000256" key="1">
    <source>
        <dbReference type="SAM" id="MobiDB-lite"/>
    </source>
</evidence>
<gene>
    <name evidence="2" type="ORF">BOTBODRAFT_523285</name>
</gene>
<dbReference type="AlphaFoldDB" id="A0A067M4M2"/>
<evidence type="ECO:0000313" key="2">
    <source>
        <dbReference type="EMBL" id="KDQ09660.1"/>
    </source>
</evidence>